<evidence type="ECO:0000313" key="1">
    <source>
        <dbReference type="EMBL" id="PAV30263.1"/>
    </source>
</evidence>
<name>A0A2A2IGP9_9BACI</name>
<dbReference type="AlphaFoldDB" id="A0A2A2IGP9"/>
<accession>A0A2A2IGP9</accession>
<protein>
    <submittedName>
        <fullName evidence="1">Uncharacterized protein</fullName>
    </submittedName>
</protein>
<dbReference type="RefSeq" id="WP_095654865.1">
    <property type="nucleotide sequence ID" value="NZ_NPOA01000004.1"/>
</dbReference>
<dbReference type="EMBL" id="NPOA01000004">
    <property type="protein sequence ID" value="PAV30263.1"/>
    <property type="molecule type" value="Genomic_DNA"/>
</dbReference>
<organism evidence="1 2">
    <name type="scientific">Virgibacillus profundi</name>
    <dbReference type="NCBI Taxonomy" id="2024555"/>
    <lineage>
        <taxon>Bacteria</taxon>
        <taxon>Bacillati</taxon>
        <taxon>Bacillota</taxon>
        <taxon>Bacilli</taxon>
        <taxon>Bacillales</taxon>
        <taxon>Bacillaceae</taxon>
        <taxon>Virgibacillus</taxon>
    </lineage>
</organism>
<dbReference type="OrthoDB" id="2991596at2"/>
<gene>
    <name evidence="1" type="ORF">CIL05_07280</name>
</gene>
<dbReference type="Proteomes" id="UP000218887">
    <property type="component" value="Unassembled WGS sequence"/>
</dbReference>
<proteinExistence type="predicted"/>
<comment type="caution">
    <text evidence="1">The sequence shown here is derived from an EMBL/GenBank/DDBJ whole genome shotgun (WGS) entry which is preliminary data.</text>
</comment>
<sequence>MDRKLFNIVQGYNGLANDIYFKLIDELKIDMDVAEELTQKVYDYSDKVLKTGNYVDRDMFVDKWTHLNKKYNELEKYHKFHVIYEYDNGLILGETTSGLGYLIPKDHLEKY</sequence>
<evidence type="ECO:0000313" key="2">
    <source>
        <dbReference type="Proteomes" id="UP000218887"/>
    </source>
</evidence>
<keyword evidence="2" id="KW-1185">Reference proteome</keyword>
<reference evidence="1 2" key="1">
    <citation type="submission" date="2017-08" db="EMBL/GenBank/DDBJ databases">
        <title>Virgibacillus indicus sp. nov. and Virgibacillus profoundi sp. nov, two moderately halophilic bacteria isolated from marine sediment by using the Microfluidic Streak Plate.</title>
        <authorList>
            <person name="Xu B."/>
            <person name="Hu B."/>
            <person name="Wang J."/>
            <person name="Zhu Y."/>
            <person name="Huang L."/>
            <person name="Du W."/>
            <person name="Huang Y."/>
        </authorList>
    </citation>
    <scope>NUCLEOTIDE SEQUENCE [LARGE SCALE GENOMIC DNA]</scope>
    <source>
        <strain evidence="1 2">IO3-P3-H5</strain>
    </source>
</reference>